<dbReference type="RefSeq" id="WP_377523039.1">
    <property type="nucleotide sequence ID" value="NZ_JBHTLD010000017.1"/>
</dbReference>
<feature type="domain" description="Fido" evidence="1">
    <location>
        <begin position="1"/>
        <end position="110"/>
    </location>
</feature>
<dbReference type="Proteomes" id="UP001597094">
    <property type="component" value="Unassembled WGS sequence"/>
</dbReference>
<gene>
    <name evidence="2" type="ORF">ACFQ2O_03620</name>
</gene>
<dbReference type="InterPro" id="IPR003812">
    <property type="entry name" value="Fido"/>
</dbReference>
<dbReference type="SUPFAM" id="SSF140931">
    <property type="entry name" value="Fic-like"/>
    <property type="match status" value="1"/>
</dbReference>
<dbReference type="PANTHER" id="PTHR13504">
    <property type="entry name" value="FIDO DOMAIN-CONTAINING PROTEIN DDB_G0283145"/>
    <property type="match status" value="1"/>
</dbReference>
<dbReference type="Gene3D" id="1.10.3290.10">
    <property type="entry name" value="Fido-like domain"/>
    <property type="match status" value="1"/>
</dbReference>
<dbReference type="InterPro" id="IPR040198">
    <property type="entry name" value="Fido_containing"/>
</dbReference>
<protein>
    <submittedName>
        <fullName evidence="2">Fic family protein</fullName>
    </submittedName>
</protein>
<evidence type="ECO:0000259" key="1">
    <source>
        <dbReference type="PROSITE" id="PS51459"/>
    </source>
</evidence>
<reference evidence="3" key="1">
    <citation type="journal article" date="2019" name="Int. J. Syst. Evol. Microbiol.">
        <title>The Global Catalogue of Microorganisms (GCM) 10K type strain sequencing project: providing services to taxonomists for standard genome sequencing and annotation.</title>
        <authorList>
            <consortium name="The Broad Institute Genomics Platform"/>
            <consortium name="The Broad Institute Genome Sequencing Center for Infectious Disease"/>
            <person name="Wu L."/>
            <person name="Ma J."/>
        </authorList>
    </citation>
    <scope>NUCLEOTIDE SEQUENCE [LARGE SCALE GENOMIC DNA]</scope>
    <source>
        <strain evidence="3">JCM 31319</strain>
    </source>
</reference>
<dbReference type="InterPro" id="IPR036597">
    <property type="entry name" value="Fido-like_dom_sf"/>
</dbReference>
<dbReference type="PANTHER" id="PTHR13504:SF33">
    <property type="entry name" value="FIC FAMILY PROTEIN"/>
    <property type="match status" value="1"/>
</dbReference>
<evidence type="ECO:0000313" key="2">
    <source>
        <dbReference type="EMBL" id="MFD1185283.1"/>
    </source>
</evidence>
<dbReference type="PROSITE" id="PS51459">
    <property type="entry name" value="FIDO"/>
    <property type="match status" value="1"/>
</dbReference>
<name>A0ABW3SKR2_9BACT</name>
<sequence>MHFKAPDAPTLEEEMQRFLTWFNQEHQLDPVLKAGMAHLWFVTLHPFDDGNGRVARALTGMQLARAEKSSQRYYSMSAHIRQERTAYCAILEKTQKGPLDITPWLEWFLTCLHSALRLAEAKLETVMERARFWDVHAATPMNERQRLLITRLHEGFTGKLTSSKWAKIAKCSQDTAGRDILDLIQKGILVKAPGGGRSTSNAVVTPANR</sequence>
<dbReference type="Pfam" id="PF02661">
    <property type="entry name" value="Fic"/>
    <property type="match status" value="1"/>
</dbReference>
<keyword evidence="3" id="KW-1185">Reference proteome</keyword>
<accession>A0ABW3SKR2</accession>
<proteinExistence type="predicted"/>
<comment type="caution">
    <text evidence="2">The sequence shown here is derived from an EMBL/GenBank/DDBJ whole genome shotgun (WGS) entry which is preliminary data.</text>
</comment>
<organism evidence="2 3">
    <name type="scientific">Pontibacter rugosus</name>
    <dbReference type="NCBI Taxonomy" id="1745966"/>
    <lineage>
        <taxon>Bacteria</taxon>
        <taxon>Pseudomonadati</taxon>
        <taxon>Bacteroidota</taxon>
        <taxon>Cytophagia</taxon>
        <taxon>Cytophagales</taxon>
        <taxon>Hymenobacteraceae</taxon>
        <taxon>Pontibacter</taxon>
    </lineage>
</organism>
<evidence type="ECO:0000313" key="3">
    <source>
        <dbReference type="Proteomes" id="UP001597094"/>
    </source>
</evidence>
<dbReference type="EMBL" id="JBHTLD010000017">
    <property type="protein sequence ID" value="MFD1185283.1"/>
    <property type="molecule type" value="Genomic_DNA"/>
</dbReference>